<reference evidence="2" key="1">
    <citation type="submission" date="2017-06" db="EMBL/GenBank/DDBJ databases">
        <authorList>
            <person name="Varghese N."/>
            <person name="Submissions S."/>
        </authorList>
    </citation>
    <scope>NUCLEOTIDE SEQUENCE [LARGE SCALE GENOMIC DNA]</scope>
    <source>
        <strain evidence="2">CIP 108523</strain>
    </source>
</reference>
<dbReference type="AlphaFoldDB" id="A0A239I023"/>
<gene>
    <name evidence="1" type="ORF">SAMN05216255_3667</name>
</gene>
<proteinExistence type="predicted"/>
<evidence type="ECO:0000313" key="1">
    <source>
        <dbReference type="EMBL" id="SNS86688.1"/>
    </source>
</evidence>
<evidence type="ECO:0000313" key="2">
    <source>
        <dbReference type="Proteomes" id="UP000242915"/>
    </source>
</evidence>
<dbReference type="Proteomes" id="UP000242915">
    <property type="component" value="Unassembled WGS sequence"/>
</dbReference>
<accession>A0A239I023</accession>
<keyword evidence="2" id="KW-1185">Reference proteome</keyword>
<sequence length="151" mass="16181">MLECMQLSEPVLAYLDLLAALVLQPMDDSMPRCTFSLRMLRALSLAFLMVWLWQTSALLTGIEAPTAVANAVAGLDSGGKSLATSSSCVLCTADNQSSSTADHAHEPPSLTAAYLVAALPRVEVPSASILHRQPMGFIEPIERPPRSFLLI</sequence>
<name>A0A239I023_9PSED</name>
<dbReference type="EMBL" id="FZOG01000005">
    <property type="protein sequence ID" value="SNS86688.1"/>
    <property type="molecule type" value="Genomic_DNA"/>
</dbReference>
<organism evidence="1 2">
    <name type="scientific">Pseudomonas segetis</name>
    <dbReference type="NCBI Taxonomy" id="298908"/>
    <lineage>
        <taxon>Bacteria</taxon>
        <taxon>Pseudomonadati</taxon>
        <taxon>Pseudomonadota</taxon>
        <taxon>Gammaproteobacteria</taxon>
        <taxon>Pseudomonadales</taxon>
        <taxon>Pseudomonadaceae</taxon>
        <taxon>Pseudomonas</taxon>
    </lineage>
</organism>
<protein>
    <submittedName>
        <fullName evidence="1">Uncharacterized protein</fullName>
    </submittedName>
</protein>